<sequence length="215" mass="23295">MANASQPGYGQLWTEGLNKEGEDAVYGRYTEALFPDGRRIPVCFGLGDRSGLTTKDDGSKPGQALLPRRLIPLAPGVPLENALTDDEQQLVSRYKAWCRSAQNFQGDCLGGALVAGQYLDLQGRYMWAMALSKSPLLEEFENALGHIVSMQAVVQAATATVVTLLVLLAMPEPVTKFIAAWATAGLILWIGAQTHPFQDVESMRPEARTRAVATC</sequence>
<name>Q09D14_STIAD</name>
<protein>
    <submittedName>
        <fullName evidence="1">Uncharacterized protein</fullName>
    </submittedName>
</protein>
<accession>Q09D14</accession>
<evidence type="ECO:0000313" key="1">
    <source>
        <dbReference type="EMBL" id="EAU69647.1"/>
    </source>
</evidence>
<organism evidence="1 2">
    <name type="scientific">Stigmatella aurantiaca (strain DW4/3-1)</name>
    <dbReference type="NCBI Taxonomy" id="378806"/>
    <lineage>
        <taxon>Bacteria</taxon>
        <taxon>Pseudomonadati</taxon>
        <taxon>Myxococcota</taxon>
        <taxon>Myxococcia</taxon>
        <taxon>Myxococcales</taxon>
        <taxon>Cystobacterineae</taxon>
        <taxon>Archangiaceae</taxon>
        <taxon>Stigmatella</taxon>
    </lineage>
</organism>
<dbReference type="AlphaFoldDB" id="Q09D14"/>
<dbReference type="Proteomes" id="UP000032702">
    <property type="component" value="Unassembled WGS sequence"/>
</dbReference>
<evidence type="ECO:0000313" key="2">
    <source>
        <dbReference type="Proteomes" id="UP000032702"/>
    </source>
</evidence>
<dbReference type="EMBL" id="AAMD01000004">
    <property type="protein sequence ID" value="EAU69647.1"/>
    <property type="molecule type" value="Genomic_DNA"/>
</dbReference>
<proteinExistence type="predicted"/>
<gene>
    <name evidence="1" type="ORF">STIAU_2918</name>
</gene>
<reference evidence="1 2" key="1">
    <citation type="submission" date="2006-04" db="EMBL/GenBank/DDBJ databases">
        <authorList>
            <person name="Nierman W.C."/>
        </authorList>
    </citation>
    <scope>NUCLEOTIDE SEQUENCE [LARGE SCALE GENOMIC DNA]</scope>
    <source>
        <strain evidence="1 2">DW4/3-1</strain>
    </source>
</reference>
<comment type="caution">
    <text evidence="1">The sequence shown here is derived from an EMBL/GenBank/DDBJ whole genome shotgun (WGS) entry which is preliminary data.</text>
</comment>